<evidence type="ECO:0000313" key="5">
    <source>
        <dbReference type="Proteomes" id="UP000232722"/>
    </source>
</evidence>
<sequence>MYQAIILGFILIITLYVLKRMREPKLNMPPLVRYKFPIIGHTYSYLYNTEEFLKQCRKEYGDIFCLYIWGQVRIIVGKEHSQEVLSRDDV</sequence>
<dbReference type="GO" id="GO:0004497">
    <property type="term" value="F:monooxygenase activity"/>
    <property type="evidence" value="ECO:0007669"/>
    <property type="project" value="InterPro"/>
</dbReference>
<dbReference type="VEuPathDB" id="FungiDB:RhiirA1_478338"/>
<dbReference type="SUPFAM" id="SSF48264">
    <property type="entry name" value="Cytochrome P450"/>
    <property type="match status" value="1"/>
</dbReference>
<keyword evidence="2" id="KW-0479">Metal-binding</keyword>
<dbReference type="InterPro" id="IPR036396">
    <property type="entry name" value="Cyt_P450_sf"/>
</dbReference>
<name>A0A2N0NFZ9_9GLOM</name>
<organism evidence="4 5">
    <name type="scientific">Rhizophagus irregularis</name>
    <dbReference type="NCBI Taxonomy" id="588596"/>
    <lineage>
        <taxon>Eukaryota</taxon>
        <taxon>Fungi</taxon>
        <taxon>Fungi incertae sedis</taxon>
        <taxon>Mucoromycota</taxon>
        <taxon>Glomeromycotina</taxon>
        <taxon>Glomeromycetes</taxon>
        <taxon>Glomerales</taxon>
        <taxon>Glomeraceae</taxon>
        <taxon>Rhizophagus</taxon>
    </lineage>
</organism>
<proteinExistence type="inferred from homology"/>
<dbReference type="PRINTS" id="PR00465">
    <property type="entry name" value="EP450IV"/>
</dbReference>
<keyword evidence="3" id="KW-0408">Iron</keyword>
<evidence type="ECO:0008006" key="6">
    <source>
        <dbReference type="Google" id="ProtNLM"/>
    </source>
</evidence>
<reference evidence="4 5" key="1">
    <citation type="submission" date="2016-04" db="EMBL/GenBank/DDBJ databases">
        <title>Genome analyses suggest a sexual origin of heterokaryosis in a supposedly ancient asexual fungus.</title>
        <authorList>
            <person name="Ropars J."/>
            <person name="Sedzielewska K."/>
            <person name="Noel J."/>
            <person name="Charron P."/>
            <person name="Farinelli L."/>
            <person name="Marton T."/>
            <person name="Kruger M."/>
            <person name="Pelin A."/>
            <person name="Brachmann A."/>
            <person name="Corradi N."/>
        </authorList>
    </citation>
    <scope>NUCLEOTIDE SEQUENCE [LARGE SCALE GENOMIC DNA]</scope>
    <source>
        <strain evidence="4 5">A5</strain>
    </source>
</reference>
<accession>A0A2N0NFZ9</accession>
<feature type="non-terminal residue" evidence="4">
    <location>
        <position position="90"/>
    </location>
</feature>
<protein>
    <recommendedName>
        <fullName evidence="6">Cytochrome P450</fullName>
    </recommendedName>
</protein>
<evidence type="ECO:0000256" key="2">
    <source>
        <dbReference type="ARBA" id="ARBA00022723"/>
    </source>
</evidence>
<comment type="similarity">
    <text evidence="1">Belongs to the cytochrome P450 family.</text>
</comment>
<dbReference type="EMBL" id="LLXJ01007870">
    <property type="protein sequence ID" value="PKB93513.1"/>
    <property type="molecule type" value="Genomic_DNA"/>
</dbReference>
<dbReference type="GO" id="GO:0005506">
    <property type="term" value="F:iron ion binding"/>
    <property type="evidence" value="ECO:0007669"/>
    <property type="project" value="InterPro"/>
</dbReference>
<evidence type="ECO:0000256" key="1">
    <source>
        <dbReference type="ARBA" id="ARBA00010617"/>
    </source>
</evidence>
<evidence type="ECO:0000256" key="3">
    <source>
        <dbReference type="ARBA" id="ARBA00023004"/>
    </source>
</evidence>
<dbReference type="AlphaFoldDB" id="A0A2N0NFZ9"/>
<dbReference type="GO" id="GO:0020037">
    <property type="term" value="F:heme binding"/>
    <property type="evidence" value="ECO:0007669"/>
    <property type="project" value="InterPro"/>
</dbReference>
<dbReference type="InterPro" id="IPR002403">
    <property type="entry name" value="Cyt_P450_E_grp-IV"/>
</dbReference>
<reference evidence="4 5" key="2">
    <citation type="submission" date="2017-09" db="EMBL/GenBank/DDBJ databases">
        <title>Extensive intraspecific genome diversity in a model arbuscular mycorrhizal fungus.</title>
        <authorList>
            <person name="Chen E.C."/>
            <person name="Morin E."/>
            <person name="Beaudet D."/>
            <person name="Noel J."/>
            <person name="Ndikumana S."/>
            <person name="Charron P."/>
            <person name="St-Onge C."/>
            <person name="Giorgi J."/>
            <person name="Grigoriev I.V."/>
            <person name="Roux C."/>
            <person name="Martin F.M."/>
            <person name="Corradi N."/>
        </authorList>
    </citation>
    <scope>NUCLEOTIDE SEQUENCE [LARGE SCALE GENOMIC DNA]</scope>
    <source>
        <strain evidence="4 5">A5</strain>
    </source>
</reference>
<comment type="caution">
    <text evidence="4">The sequence shown here is derived from an EMBL/GenBank/DDBJ whole genome shotgun (WGS) entry which is preliminary data.</text>
</comment>
<dbReference type="Proteomes" id="UP000232722">
    <property type="component" value="Unassembled WGS sequence"/>
</dbReference>
<dbReference type="GO" id="GO:0016705">
    <property type="term" value="F:oxidoreductase activity, acting on paired donors, with incorporation or reduction of molecular oxygen"/>
    <property type="evidence" value="ECO:0007669"/>
    <property type="project" value="InterPro"/>
</dbReference>
<dbReference type="Gene3D" id="1.10.630.10">
    <property type="entry name" value="Cytochrome P450"/>
    <property type="match status" value="1"/>
</dbReference>
<evidence type="ECO:0000313" key="4">
    <source>
        <dbReference type="EMBL" id="PKB93513.1"/>
    </source>
</evidence>
<gene>
    <name evidence="4" type="ORF">RhiirA5_441087</name>
</gene>